<accession>A0A2C6LEC7</accession>
<keyword evidence="4" id="KW-1185">Reference proteome</keyword>
<feature type="region of interest" description="Disordered" evidence="1">
    <location>
        <begin position="1"/>
        <end position="24"/>
    </location>
</feature>
<dbReference type="AlphaFoldDB" id="A0A2C6LEC7"/>
<feature type="compositionally biased region" description="Basic residues" evidence="1">
    <location>
        <begin position="13"/>
        <end position="22"/>
    </location>
</feature>
<dbReference type="GeneID" id="94424312"/>
<evidence type="ECO:0000256" key="1">
    <source>
        <dbReference type="SAM" id="MobiDB-lite"/>
    </source>
</evidence>
<dbReference type="EMBL" id="MIGC01000356">
    <property type="protein sequence ID" value="PHJ25245.1"/>
    <property type="molecule type" value="Genomic_DNA"/>
</dbReference>
<sequence>MAGWRSVHTARGGTHRRSRRAAARASQLGVTLQAMKHMLPFSSFVRYPANGVAISCRAGALVYVSAACLPDVHNNGVRRLVSKTHDRRSRMVPNPCSGVGGRQRRPTHATGGLRRRHDAAAYSHLQRVFTCDLSTSLPGRPAPSCQWPVRFSRGSFSNSRCQRFFYRVSMPVFCPFVLLLTPGVRFP</sequence>
<keyword evidence="2" id="KW-0812">Transmembrane</keyword>
<keyword evidence="2" id="KW-0472">Membrane</keyword>
<dbReference type="RefSeq" id="XP_067926917.1">
    <property type="nucleotide sequence ID" value="XM_068061101.1"/>
</dbReference>
<proteinExistence type="predicted"/>
<name>A0A2C6LEC7_9APIC</name>
<evidence type="ECO:0000256" key="2">
    <source>
        <dbReference type="SAM" id="Phobius"/>
    </source>
</evidence>
<protein>
    <submittedName>
        <fullName evidence="3">Uncharacterized protein</fullName>
    </submittedName>
</protein>
<gene>
    <name evidence="3" type="ORF">CSUI_000894</name>
</gene>
<organism evidence="3 4">
    <name type="scientific">Cystoisospora suis</name>
    <dbReference type="NCBI Taxonomy" id="483139"/>
    <lineage>
        <taxon>Eukaryota</taxon>
        <taxon>Sar</taxon>
        <taxon>Alveolata</taxon>
        <taxon>Apicomplexa</taxon>
        <taxon>Conoidasida</taxon>
        <taxon>Coccidia</taxon>
        <taxon>Eucoccidiorida</taxon>
        <taxon>Eimeriorina</taxon>
        <taxon>Sarcocystidae</taxon>
        <taxon>Cystoisospora</taxon>
    </lineage>
</organism>
<evidence type="ECO:0000313" key="4">
    <source>
        <dbReference type="Proteomes" id="UP000221165"/>
    </source>
</evidence>
<comment type="caution">
    <text evidence="3">The sequence shown here is derived from an EMBL/GenBank/DDBJ whole genome shotgun (WGS) entry which is preliminary data.</text>
</comment>
<feature type="region of interest" description="Disordered" evidence="1">
    <location>
        <begin position="88"/>
        <end position="114"/>
    </location>
</feature>
<feature type="transmembrane region" description="Helical" evidence="2">
    <location>
        <begin position="164"/>
        <end position="184"/>
    </location>
</feature>
<evidence type="ECO:0000313" key="3">
    <source>
        <dbReference type="EMBL" id="PHJ25245.1"/>
    </source>
</evidence>
<dbReference type="VEuPathDB" id="ToxoDB:CSUI_000894"/>
<reference evidence="3 4" key="1">
    <citation type="journal article" date="2017" name="Int. J. Parasitol.">
        <title>The genome of the protozoan parasite Cystoisospora suis and a reverse vaccinology approach to identify vaccine candidates.</title>
        <authorList>
            <person name="Palmieri N."/>
            <person name="Shrestha A."/>
            <person name="Ruttkowski B."/>
            <person name="Beck T."/>
            <person name="Vogl C."/>
            <person name="Tomley F."/>
            <person name="Blake D.P."/>
            <person name="Joachim A."/>
        </authorList>
    </citation>
    <scope>NUCLEOTIDE SEQUENCE [LARGE SCALE GENOMIC DNA]</scope>
    <source>
        <strain evidence="3 4">Wien I</strain>
    </source>
</reference>
<dbReference type="Proteomes" id="UP000221165">
    <property type="component" value="Unassembled WGS sequence"/>
</dbReference>
<feature type="compositionally biased region" description="Basic residues" evidence="1">
    <location>
        <begin position="102"/>
        <end position="114"/>
    </location>
</feature>
<keyword evidence="2" id="KW-1133">Transmembrane helix</keyword>